<accession>A0ACD1H4Y7</accession>
<sequence>MYDQVRRVRDKRKLTLCKAARFVCSRSEGEIKTHLLLPNFRNVNGANGANHGTGPEPGSGRSRLQNPRTRVQVHHPSHYHQHHLEALHTSHELPRNRQQKICA</sequence>
<gene>
    <name evidence="1" type="ORF">BO66DRAFT_124771</name>
</gene>
<dbReference type="Proteomes" id="UP000249661">
    <property type="component" value="Unassembled WGS sequence"/>
</dbReference>
<name>A0ACD1H4Y7_9EURO</name>
<protein>
    <submittedName>
        <fullName evidence="1">Uncharacterized protein</fullName>
    </submittedName>
</protein>
<organism evidence="1 2">
    <name type="scientific">Aspergillus aculeatinus CBS 121060</name>
    <dbReference type="NCBI Taxonomy" id="1448322"/>
    <lineage>
        <taxon>Eukaryota</taxon>
        <taxon>Fungi</taxon>
        <taxon>Dikarya</taxon>
        <taxon>Ascomycota</taxon>
        <taxon>Pezizomycotina</taxon>
        <taxon>Eurotiomycetes</taxon>
        <taxon>Eurotiomycetidae</taxon>
        <taxon>Eurotiales</taxon>
        <taxon>Aspergillaceae</taxon>
        <taxon>Aspergillus</taxon>
        <taxon>Aspergillus subgen. Circumdati</taxon>
    </lineage>
</organism>
<dbReference type="EMBL" id="KZ824965">
    <property type="protein sequence ID" value="RAH68686.1"/>
    <property type="molecule type" value="Genomic_DNA"/>
</dbReference>
<keyword evidence="2" id="KW-1185">Reference proteome</keyword>
<evidence type="ECO:0000313" key="1">
    <source>
        <dbReference type="EMBL" id="RAH68686.1"/>
    </source>
</evidence>
<reference evidence="1" key="1">
    <citation type="submission" date="2018-02" db="EMBL/GenBank/DDBJ databases">
        <title>The genomes of Aspergillus section Nigri reveals drivers in fungal speciation.</title>
        <authorList>
            <consortium name="DOE Joint Genome Institute"/>
            <person name="Vesth T.C."/>
            <person name="Nybo J."/>
            <person name="Theobald S."/>
            <person name="Brandl J."/>
            <person name="Frisvad J.C."/>
            <person name="Nielsen K.F."/>
            <person name="Lyhne E.K."/>
            <person name="Kogle M.E."/>
            <person name="Kuo A."/>
            <person name="Riley R."/>
            <person name="Clum A."/>
            <person name="Nolan M."/>
            <person name="Lipzen A."/>
            <person name="Salamov A."/>
            <person name="Henrissat B."/>
            <person name="Wiebenga A."/>
            <person name="De vries R.P."/>
            <person name="Grigoriev I.V."/>
            <person name="Mortensen U.H."/>
            <person name="Andersen M.R."/>
            <person name="Baker S.E."/>
        </authorList>
    </citation>
    <scope>NUCLEOTIDE SEQUENCE</scope>
    <source>
        <strain evidence="1">CBS 121060</strain>
    </source>
</reference>
<proteinExistence type="predicted"/>
<evidence type="ECO:0000313" key="2">
    <source>
        <dbReference type="Proteomes" id="UP000249661"/>
    </source>
</evidence>